<evidence type="ECO:0000313" key="1">
    <source>
        <dbReference type="EMBL" id="KOB86759.1"/>
    </source>
</evidence>
<dbReference type="AlphaFoldDB" id="A0A0L7M1M5"/>
<protein>
    <submittedName>
        <fullName evidence="1">Uncharacterized protein</fullName>
    </submittedName>
</protein>
<reference evidence="2" key="1">
    <citation type="submission" date="2006-09" db="EMBL/GenBank/DDBJ databases">
        <title>Annotation of Plasmodium falciparum Dd2.</title>
        <authorList>
            <consortium name="The Broad Institute Genome Sequencing Platform"/>
            <person name="Volkman S.K."/>
            <person name="Neafsey D.E."/>
            <person name="Dash A.P."/>
            <person name="Chitnis C.E."/>
            <person name="Hartl D.L."/>
            <person name="Young S.K."/>
            <person name="Zeng Q."/>
            <person name="Koehrsen M."/>
            <person name="Alvarado L."/>
            <person name="Berlin A."/>
            <person name="Borenstein D."/>
            <person name="Chapman S.B."/>
            <person name="Chen Z."/>
            <person name="Engels R."/>
            <person name="Freedman E."/>
            <person name="Gellesch M."/>
            <person name="Goldberg J."/>
            <person name="Griggs A."/>
            <person name="Gujja S."/>
            <person name="Heilman E.R."/>
            <person name="Heiman D.I."/>
            <person name="Howarth C."/>
            <person name="Jen D."/>
            <person name="Larson L."/>
            <person name="Mehta T."/>
            <person name="Neiman D."/>
            <person name="Park D."/>
            <person name="Pearson M."/>
            <person name="Roberts A."/>
            <person name="Saif S."/>
            <person name="Shea T."/>
            <person name="Shenoy N."/>
            <person name="Sisk P."/>
            <person name="Stolte C."/>
            <person name="Sykes S."/>
            <person name="Walk T."/>
            <person name="White J."/>
            <person name="Yandava C."/>
            <person name="Haas B."/>
            <person name="Henn M.R."/>
            <person name="Nusbaum C."/>
            <person name="Birren B."/>
        </authorList>
    </citation>
    <scope>NUCLEOTIDE SEQUENCE [LARGE SCALE GENOMIC DNA]</scope>
</reference>
<proteinExistence type="predicted"/>
<dbReference type="KEGG" id="pfd:PFDG_05489"/>
<name>A0A0L7M1M5_PLAF4</name>
<reference evidence="2" key="2">
    <citation type="submission" date="2006-09" db="EMBL/GenBank/DDBJ databases">
        <title>The genome sequence of Plasmodium falciparum Dd2.</title>
        <authorList>
            <consortium name="The Broad Institute Genome Sequencing Platform"/>
            <person name="Birren B."/>
            <person name="Lander E."/>
            <person name="Galagan J."/>
            <person name="Nusbaum C."/>
            <person name="Devon K."/>
            <person name="Henn M."/>
            <person name="Jaffe D."/>
            <person name="Butler J."/>
            <person name="Alvarez P."/>
            <person name="Gnerre S."/>
            <person name="Grabherr M."/>
            <person name="Kleber M."/>
            <person name="Mauceli E."/>
            <person name="Brockman W."/>
            <person name="MacCallum I.A."/>
            <person name="Rounsley S."/>
            <person name="Young S."/>
            <person name="LaButti K."/>
            <person name="Pushparaj V."/>
            <person name="DeCaprio D."/>
            <person name="Crawford M."/>
            <person name="Koehrsen M."/>
            <person name="Engels R."/>
            <person name="Montgomery P."/>
            <person name="Pearson M."/>
            <person name="Howarth C."/>
            <person name="Larson L."/>
            <person name="Luoma S."/>
            <person name="White J."/>
            <person name="Kodira C."/>
            <person name="Zeng Q."/>
            <person name="O'Leary S."/>
            <person name="Yandava C."/>
            <person name="Alvarado L."/>
            <person name="Wirth D."/>
            <person name="Volkman S."/>
            <person name="Hartl D."/>
        </authorList>
    </citation>
    <scope>NUCLEOTIDE SEQUENCE [LARGE SCALE GENOMIC DNA]</scope>
</reference>
<dbReference type="EMBL" id="DS016364">
    <property type="protein sequence ID" value="KOB86759.1"/>
    <property type="molecule type" value="Genomic_DNA"/>
</dbReference>
<evidence type="ECO:0000313" key="2">
    <source>
        <dbReference type="Proteomes" id="UP000054282"/>
    </source>
</evidence>
<gene>
    <name evidence="1" type="ORF">PFDG_05489</name>
</gene>
<accession>A0A0L7M1M5</accession>
<dbReference type="Proteomes" id="UP000054282">
    <property type="component" value="Unassembled WGS sequence"/>
</dbReference>
<sequence>MNVFMNLTKLKIKHIPQIYNIS</sequence>
<organism evidence="1 2">
    <name type="scientific">Plasmodium falciparum (isolate Dd2)</name>
    <dbReference type="NCBI Taxonomy" id="57267"/>
    <lineage>
        <taxon>Eukaryota</taxon>
        <taxon>Sar</taxon>
        <taxon>Alveolata</taxon>
        <taxon>Apicomplexa</taxon>
        <taxon>Aconoidasida</taxon>
        <taxon>Haemosporida</taxon>
        <taxon>Plasmodiidae</taxon>
        <taxon>Plasmodium</taxon>
        <taxon>Plasmodium (Laverania)</taxon>
    </lineage>
</organism>